<feature type="coiled-coil region" evidence="1">
    <location>
        <begin position="354"/>
        <end position="381"/>
    </location>
</feature>
<dbReference type="EMBL" id="BMQL01000056">
    <property type="protein sequence ID" value="GGR32770.1"/>
    <property type="molecule type" value="Genomic_DNA"/>
</dbReference>
<dbReference type="RefSeq" id="WP_189093152.1">
    <property type="nucleotide sequence ID" value="NZ_BMQL01000056.1"/>
</dbReference>
<name>A0A918CNZ1_9DEIO</name>
<reference evidence="2" key="2">
    <citation type="submission" date="2020-09" db="EMBL/GenBank/DDBJ databases">
        <authorList>
            <person name="Sun Q."/>
            <person name="Ohkuma M."/>
        </authorList>
    </citation>
    <scope>NUCLEOTIDE SEQUENCE</scope>
    <source>
        <strain evidence="2">JCM 31311</strain>
    </source>
</reference>
<dbReference type="InterPro" id="IPR018777">
    <property type="entry name" value="Replication_initiator_prot_A"/>
</dbReference>
<evidence type="ECO:0000313" key="3">
    <source>
        <dbReference type="Proteomes" id="UP000603865"/>
    </source>
</evidence>
<sequence length="452" mass="50927">MPVTKVSPVKGSDERNFSSLILIPSQERLPKDRTRLERFVTRSDGQVVKVVAEGLDLAHGIDNDILVGLVNLYIEAGCPTDGVIEVSAYSVLKMAGLPTEAHYYKGLEPGMKRLKGTVFTITEGWFEHKKKSYLSMSFNIIDNYNRTHDVQGLTERSHLRIKLNEHIVRSINAGYLKPLDLTLYRQLPSVGSRTLYRLLDAHLHEAIERGEKLPFVMMLPLESLAAACGLLDDRSGNLKRNIERMHQPLLDTGYLKSAEFIGRGKQTTLRYSYAADIRTADSEQVILLTNQGVSRGVAEKYAQELGNDIQAVLESFHARMENGPKIQNPAGYLVKLLKESASVIEQARLRQLNLKEATQKKAEQEESRRKQEKVLDDQRQQVLLESPPPQAAELLLNKFTVKRLLSKGVTQMEIDQLRQKVERGEIDSVNISKLLTQAMINNEALEALHLLV</sequence>
<keyword evidence="1" id="KW-0175">Coiled coil</keyword>
<gene>
    <name evidence="2" type="ORF">GCM10008957_49030</name>
</gene>
<proteinExistence type="predicted"/>
<evidence type="ECO:0008006" key="4">
    <source>
        <dbReference type="Google" id="ProtNLM"/>
    </source>
</evidence>
<evidence type="ECO:0000313" key="2">
    <source>
        <dbReference type="EMBL" id="GGR32770.1"/>
    </source>
</evidence>
<accession>A0A918CNZ1</accession>
<comment type="caution">
    <text evidence="2">The sequence shown here is derived from an EMBL/GenBank/DDBJ whole genome shotgun (WGS) entry which is preliminary data.</text>
</comment>
<dbReference type="AlphaFoldDB" id="A0A918CNZ1"/>
<dbReference type="Pfam" id="PF10134">
    <property type="entry name" value="RPA"/>
    <property type="match status" value="1"/>
</dbReference>
<protein>
    <recommendedName>
        <fullName evidence="4">Plasmid replication initiator protein</fullName>
    </recommendedName>
</protein>
<evidence type="ECO:0000256" key="1">
    <source>
        <dbReference type="SAM" id="Coils"/>
    </source>
</evidence>
<dbReference type="Proteomes" id="UP000603865">
    <property type="component" value="Unassembled WGS sequence"/>
</dbReference>
<reference evidence="2" key="1">
    <citation type="journal article" date="2014" name="Int. J. Syst. Evol. Microbiol.">
        <title>Complete genome sequence of Corynebacterium casei LMG S-19264T (=DSM 44701T), isolated from a smear-ripened cheese.</title>
        <authorList>
            <consortium name="US DOE Joint Genome Institute (JGI-PGF)"/>
            <person name="Walter F."/>
            <person name="Albersmeier A."/>
            <person name="Kalinowski J."/>
            <person name="Ruckert C."/>
        </authorList>
    </citation>
    <scope>NUCLEOTIDE SEQUENCE</scope>
    <source>
        <strain evidence="2">JCM 31311</strain>
    </source>
</reference>
<organism evidence="2 3">
    <name type="scientific">Deinococcus ruber</name>
    <dbReference type="NCBI Taxonomy" id="1848197"/>
    <lineage>
        <taxon>Bacteria</taxon>
        <taxon>Thermotogati</taxon>
        <taxon>Deinococcota</taxon>
        <taxon>Deinococci</taxon>
        <taxon>Deinococcales</taxon>
        <taxon>Deinococcaceae</taxon>
        <taxon>Deinococcus</taxon>
    </lineage>
</organism>
<keyword evidence="3" id="KW-1185">Reference proteome</keyword>